<evidence type="ECO:0000313" key="2">
    <source>
        <dbReference type="EMBL" id="CAF3410140.1"/>
    </source>
</evidence>
<comment type="caution">
    <text evidence="2">The sequence shown here is derived from an EMBL/GenBank/DDBJ whole genome shotgun (WGS) entry which is preliminary data.</text>
</comment>
<gene>
    <name evidence="2" type="ORF">TIS948_LOCUS28511</name>
    <name evidence="3" type="ORF">UJA718_LOCUS27332</name>
</gene>
<dbReference type="EMBL" id="CAJNXB010005122">
    <property type="protein sequence ID" value="CAF3410140.1"/>
    <property type="molecule type" value="Genomic_DNA"/>
</dbReference>
<feature type="transmembrane region" description="Helical" evidence="1">
    <location>
        <begin position="107"/>
        <end position="125"/>
    </location>
</feature>
<dbReference type="EMBL" id="CAJOBP010007537">
    <property type="protein sequence ID" value="CAF4516450.1"/>
    <property type="molecule type" value="Genomic_DNA"/>
</dbReference>
<keyword evidence="1" id="KW-0472">Membrane</keyword>
<reference evidence="2" key="1">
    <citation type="submission" date="2021-02" db="EMBL/GenBank/DDBJ databases">
        <authorList>
            <person name="Nowell W R."/>
        </authorList>
    </citation>
    <scope>NUCLEOTIDE SEQUENCE</scope>
</reference>
<keyword evidence="1" id="KW-1133">Transmembrane helix</keyword>
<evidence type="ECO:0000313" key="4">
    <source>
        <dbReference type="Proteomes" id="UP000663825"/>
    </source>
</evidence>
<sequence length="131" mass="14975">MQGLTHVNSVQSYTKQGGFESTTCTNQIIVQLLYQNELDLSLDTIDYTCSSKENLIAIDWLYSNPLVNQRLYTLFGNSTTNHWGVNTTAEGFTERTVKLTANQSERLYAKLIHFISSIVLLHWISMSMQLY</sequence>
<dbReference type="Proteomes" id="UP000663825">
    <property type="component" value="Unassembled WGS sequence"/>
</dbReference>
<keyword evidence="1" id="KW-0812">Transmembrane</keyword>
<evidence type="ECO:0000313" key="3">
    <source>
        <dbReference type="EMBL" id="CAF4516450.1"/>
    </source>
</evidence>
<proteinExistence type="predicted"/>
<organism evidence="2 4">
    <name type="scientific">Rotaria socialis</name>
    <dbReference type="NCBI Taxonomy" id="392032"/>
    <lineage>
        <taxon>Eukaryota</taxon>
        <taxon>Metazoa</taxon>
        <taxon>Spiralia</taxon>
        <taxon>Gnathifera</taxon>
        <taxon>Rotifera</taxon>
        <taxon>Eurotatoria</taxon>
        <taxon>Bdelloidea</taxon>
        <taxon>Philodinida</taxon>
        <taxon>Philodinidae</taxon>
        <taxon>Rotaria</taxon>
    </lineage>
</organism>
<evidence type="ECO:0000313" key="5">
    <source>
        <dbReference type="Proteomes" id="UP000663873"/>
    </source>
</evidence>
<protein>
    <submittedName>
        <fullName evidence="2">Uncharacterized protein</fullName>
    </submittedName>
</protein>
<accession>A0A818AXN1</accession>
<dbReference type="Proteomes" id="UP000663873">
    <property type="component" value="Unassembled WGS sequence"/>
</dbReference>
<evidence type="ECO:0000256" key="1">
    <source>
        <dbReference type="SAM" id="Phobius"/>
    </source>
</evidence>
<name>A0A818AXN1_9BILA</name>
<dbReference type="OrthoDB" id="10335179at2759"/>
<dbReference type="AlphaFoldDB" id="A0A818AXN1"/>
<keyword evidence="5" id="KW-1185">Reference proteome</keyword>